<comment type="caution">
    <text evidence="3">The sequence shown here is derived from an EMBL/GenBank/DDBJ whole genome shotgun (WGS) entry which is preliminary data.</text>
</comment>
<sequence>MSSDQNQEATPPNNRDSSPAERLYTTATPIRFAPRGTRNTIIDSNVVMLDPRNVQQWQLDATEARIAETATNISDCKRRIDVMEEAQVLSSEILHEEFELLRDDMDDLKLARQKKAQGGCFPWKSLALVIIAIVGIAVMNSYEYDQQTLFDLLDYSLYI</sequence>
<dbReference type="EMBL" id="JABEXW010000984">
    <property type="protein sequence ID" value="KAF4950069.1"/>
    <property type="molecule type" value="Genomic_DNA"/>
</dbReference>
<evidence type="ECO:0000313" key="3">
    <source>
        <dbReference type="EMBL" id="KAF4950069.1"/>
    </source>
</evidence>
<reference evidence="3" key="2">
    <citation type="submission" date="2020-05" db="EMBL/GenBank/DDBJ databases">
        <authorList>
            <person name="Kim H.-S."/>
            <person name="Proctor R.H."/>
            <person name="Brown D.W."/>
        </authorList>
    </citation>
    <scope>NUCLEOTIDE SEQUENCE</scope>
    <source>
        <strain evidence="3">NRRL 20472</strain>
    </source>
</reference>
<keyword evidence="2" id="KW-0812">Transmembrane</keyword>
<evidence type="ECO:0000256" key="2">
    <source>
        <dbReference type="SAM" id="Phobius"/>
    </source>
</evidence>
<reference evidence="3" key="1">
    <citation type="journal article" date="2020" name="BMC Genomics">
        <title>Correction to: Identification and distribution of gene clusters required for synthesis of sphingolipid metabolism inhibitors in diverse species of the filamentous fungus Fusarium.</title>
        <authorList>
            <person name="Kim H.S."/>
            <person name="Lohmar J.M."/>
            <person name="Busman M."/>
            <person name="Brown D.W."/>
            <person name="Naumann T.A."/>
            <person name="Divon H.H."/>
            <person name="Lysoe E."/>
            <person name="Uhlig S."/>
            <person name="Proctor R.H."/>
        </authorList>
    </citation>
    <scope>NUCLEOTIDE SEQUENCE</scope>
    <source>
        <strain evidence="3">NRRL 20472</strain>
    </source>
</reference>
<dbReference type="Proteomes" id="UP000622797">
    <property type="component" value="Unassembled WGS sequence"/>
</dbReference>
<accession>A0A8H4T2I2</accession>
<dbReference type="OrthoDB" id="5056520at2759"/>
<feature type="transmembrane region" description="Helical" evidence="2">
    <location>
        <begin position="121"/>
        <end position="142"/>
    </location>
</feature>
<proteinExistence type="predicted"/>
<dbReference type="AlphaFoldDB" id="A0A8H4T2I2"/>
<keyword evidence="2" id="KW-1133">Transmembrane helix</keyword>
<keyword evidence="4" id="KW-1185">Reference proteome</keyword>
<organism evidence="3 4">
    <name type="scientific">Fusarium sarcochroum</name>
    <dbReference type="NCBI Taxonomy" id="1208366"/>
    <lineage>
        <taxon>Eukaryota</taxon>
        <taxon>Fungi</taxon>
        <taxon>Dikarya</taxon>
        <taxon>Ascomycota</taxon>
        <taxon>Pezizomycotina</taxon>
        <taxon>Sordariomycetes</taxon>
        <taxon>Hypocreomycetidae</taxon>
        <taxon>Hypocreales</taxon>
        <taxon>Nectriaceae</taxon>
        <taxon>Fusarium</taxon>
        <taxon>Fusarium lateritium species complex</taxon>
    </lineage>
</organism>
<feature type="compositionally biased region" description="Polar residues" evidence="1">
    <location>
        <begin position="1"/>
        <end position="17"/>
    </location>
</feature>
<evidence type="ECO:0000313" key="4">
    <source>
        <dbReference type="Proteomes" id="UP000622797"/>
    </source>
</evidence>
<keyword evidence="2" id="KW-0472">Membrane</keyword>
<evidence type="ECO:0000256" key="1">
    <source>
        <dbReference type="SAM" id="MobiDB-lite"/>
    </source>
</evidence>
<protein>
    <submittedName>
        <fullName evidence="3">Uncharacterized protein</fullName>
    </submittedName>
</protein>
<gene>
    <name evidence="3" type="ORF">FSARC_13303</name>
</gene>
<name>A0A8H4T2I2_9HYPO</name>
<feature type="region of interest" description="Disordered" evidence="1">
    <location>
        <begin position="1"/>
        <end position="22"/>
    </location>
</feature>